<dbReference type="InterPro" id="IPR029069">
    <property type="entry name" value="HotDog_dom_sf"/>
</dbReference>
<dbReference type="Gene3D" id="3.10.129.10">
    <property type="entry name" value="Hotdog Thioesterase"/>
    <property type="match status" value="1"/>
</dbReference>
<dbReference type="AlphaFoldDB" id="A0A916J7F9"/>
<comment type="caution">
    <text evidence="1">The sequence shown here is derived from an EMBL/GenBank/DDBJ whole genome shotgun (WGS) entry which is preliminary data.</text>
</comment>
<reference evidence="1" key="1">
    <citation type="submission" date="2021-04" db="EMBL/GenBank/DDBJ databases">
        <authorList>
            <person name="Hornung B."/>
        </authorList>
    </citation>
    <scope>NUCLEOTIDE SEQUENCE</scope>
    <source>
        <strain evidence="1">G5G6</strain>
    </source>
</reference>
<dbReference type="CDD" id="cd00586">
    <property type="entry name" value="4HBT"/>
    <property type="match status" value="1"/>
</dbReference>
<dbReference type="Pfam" id="PF13279">
    <property type="entry name" value="4HBT_2"/>
    <property type="match status" value="1"/>
</dbReference>
<dbReference type="Proteomes" id="UP000742786">
    <property type="component" value="Unassembled WGS sequence"/>
</dbReference>
<evidence type="ECO:0000313" key="2">
    <source>
        <dbReference type="Proteomes" id="UP000742786"/>
    </source>
</evidence>
<sequence>MEHGLFTSHYPIRFSHTDMAGIVYFPNFFDMFQTVVEDWFTHWLGINYAVLITERKVALPSVRAACDFKSPARIGDILDLTVILKNIGRSSISIGIEGSIRGNPTLLGEVVLVTLSVGNFKSIPIPPDIASRLEDYRRLTEVSTSN</sequence>
<name>A0A916J7F9_9PROT</name>
<accession>A0A916J7F9</accession>
<proteinExistence type="predicted"/>
<protein>
    <submittedName>
        <fullName evidence="1">4-hydroxybenzoyl-CoA thioesterase</fullName>
    </submittedName>
</protein>
<dbReference type="EMBL" id="CAJQUM010000001">
    <property type="protein sequence ID" value="CAG4885378.1"/>
    <property type="molecule type" value="Genomic_DNA"/>
</dbReference>
<evidence type="ECO:0000313" key="1">
    <source>
        <dbReference type="EMBL" id="CAG4885378.1"/>
    </source>
</evidence>
<gene>
    <name evidence="1" type="ORF">GTOL_13261</name>
</gene>
<organism evidence="1 2">
    <name type="scientific">Georgfuchsia toluolica</name>
    <dbReference type="NCBI Taxonomy" id="424218"/>
    <lineage>
        <taxon>Bacteria</taxon>
        <taxon>Pseudomonadati</taxon>
        <taxon>Pseudomonadota</taxon>
        <taxon>Betaproteobacteria</taxon>
        <taxon>Nitrosomonadales</taxon>
        <taxon>Sterolibacteriaceae</taxon>
        <taxon>Georgfuchsia</taxon>
    </lineage>
</organism>
<keyword evidence="2" id="KW-1185">Reference proteome</keyword>
<dbReference type="RefSeq" id="WP_343213268.1">
    <property type="nucleotide sequence ID" value="NZ_CAJQUM010000001.1"/>
</dbReference>
<dbReference type="SUPFAM" id="SSF54637">
    <property type="entry name" value="Thioesterase/thiol ester dehydrase-isomerase"/>
    <property type="match status" value="1"/>
</dbReference>